<feature type="transmembrane region" description="Helical" evidence="1">
    <location>
        <begin position="172"/>
        <end position="192"/>
    </location>
</feature>
<feature type="transmembrane region" description="Helical" evidence="1">
    <location>
        <begin position="121"/>
        <end position="146"/>
    </location>
</feature>
<keyword evidence="1" id="KW-0472">Membrane</keyword>
<keyword evidence="3" id="KW-1185">Reference proteome</keyword>
<gene>
    <name evidence="2" type="ORF">THRCLA_22457</name>
</gene>
<accession>A0A1V9Z0J2</accession>
<feature type="transmembrane region" description="Helical" evidence="1">
    <location>
        <begin position="20"/>
        <end position="37"/>
    </location>
</feature>
<sequence>MQGVETMTWKCDSLMLTNSIVLWCITIYLLILQFIFLRKSVICVMPVYMSKNVVGAAILFVAFWGNNNLQTLSTFLRANQVDGFNFSFYALCGAAQIASIVGIMTGTAIQIWFNPLIVTQTWLLLIFGVINWIIVFILEGFVFPYISHIVTHSCALQTSTNCFYYSAIPDSYFVSAIVSGVITAMAIGIIYLDSSRRIDPNIIPPTNSALQYLSVTNFSTIATTTRGCSIVRYPEGAMIDEGVLLIKNMLHVSNENLTRLSNVQYELIYRFMPRILKRIFSETVGSILVYVVEDGKITRDFTHKFLHEMEIGKMNKVTGYLA</sequence>
<protein>
    <submittedName>
        <fullName evidence="2">Uncharacterized protein</fullName>
    </submittedName>
</protein>
<reference evidence="2 3" key="1">
    <citation type="journal article" date="2014" name="Genome Biol. Evol.">
        <title>The secreted proteins of Achlya hypogyna and Thraustotheca clavata identify the ancestral oomycete secretome and reveal gene acquisitions by horizontal gene transfer.</title>
        <authorList>
            <person name="Misner I."/>
            <person name="Blouin N."/>
            <person name="Leonard G."/>
            <person name="Richards T.A."/>
            <person name="Lane C.E."/>
        </authorList>
    </citation>
    <scope>NUCLEOTIDE SEQUENCE [LARGE SCALE GENOMIC DNA]</scope>
    <source>
        <strain evidence="2 3">ATCC 34112</strain>
    </source>
</reference>
<name>A0A1V9Z0J2_9STRA</name>
<evidence type="ECO:0000313" key="2">
    <source>
        <dbReference type="EMBL" id="OQR91505.1"/>
    </source>
</evidence>
<proteinExistence type="predicted"/>
<feature type="transmembrane region" description="Helical" evidence="1">
    <location>
        <begin position="49"/>
        <end position="66"/>
    </location>
</feature>
<keyword evidence="1" id="KW-1133">Transmembrane helix</keyword>
<dbReference type="EMBL" id="JNBS01002414">
    <property type="protein sequence ID" value="OQR91505.1"/>
    <property type="molecule type" value="Genomic_DNA"/>
</dbReference>
<comment type="caution">
    <text evidence="2">The sequence shown here is derived from an EMBL/GenBank/DDBJ whole genome shotgun (WGS) entry which is preliminary data.</text>
</comment>
<organism evidence="2 3">
    <name type="scientific">Thraustotheca clavata</name>
    <dbReference type="NCBI Taxonomy" id="74557"/>
    <lineage>
        <taxon>Eukaryota</taxon>
        <taxon>Sar</taxon>
        <taxon>Stramenopiles</taxon>
        <taxon>Oomycota</taxon>
        <taxon>Saprolegniomycetes</taxon>
        <taxon>Saprolegniales</taxon>
        <taxon>Achlyaceae</taxon>
        <taxon>Thraustotheca</taxon>
    </lineage>
</organism>
<dbReference type="AlphaFoldDB" id="A0A1V9Z0J2"/>
<keyword evidence="1" id="KW-0812">Transmembrane</keyword>
<dbReference type="OrthoDB" id="75845at2759"/>
<dbReference type="Proteomes" id="UP000243217">
    <property type="component" value="Unassembled WGS sequence"/>
</dbReference>
<evidence type="ECO:0000256" key="1">
    <source>
        <dbReference type="SAM" id="Phobius"/>
    </source>
</evidence>
<evidence type="ECO:0000313" key="3">
    <source>
        <dbReference type="Proteomes" id="UP000243217"/>
    </source>
</evidence>
<feature type="transmembrane region" description="Helical" evidence="1">
    <location>
        <begin position="86"/>
        <end position="109"/>
    </location>
</feature>